<protein>
    <recommendedName>
        <fullName evidence="10">1,4-alpha-glucan branching enzyme GlgB</fullName>
        <ecNumber evidence="10">2.4.1.18</ecNumber>
    </recommendedName>
    <alternativeName>
        <fullName evidence="10">1,4-alpha-D-glucan:1,4-alpha-D-glucan 6-glucosyl-transferase</fullName>
    </alternativeName>
    <alternativeName>
        <fullName evidence="10">Alpha-(1-&gt;4)-glucan branching enzyme</fullName>
    </alternativeName>
    <alternativeName>
        <fullName evidence="10">Glycogen branching enzyme</fullName>
        <shortName evidence="10">BE</shortName>
    </alternativeName>
</protein>
<keyword evidence="6 10" id="KW-0328">Glycosyltransferase</keyword>
<dbReference type="InterPro" id="IPR054169">
    <property type="entry name" value="GlgB_N"/>
</dbReference>
<dbReference type="EMBL" id="JARXIC010000008">
    <property type="protein sequence ID" value="MDQ8194075.1"/>
    <property type="molecule type" value="Genomic_DNA"/>
</dbReference>
<dbReference type="InterPro" id="IPR006407">
    <property type="entry name" value="GlgB"/>
</dbReference>
<name>A0ABU1AGX5_9BACT</name>
<evidence type="ECO:0000256" key="9">
    <source>
        <dbReference type="ARBA" id="ARBA00023277"/>
    </source>
</evidence>
<keyword evidence="8 10" id="KW-0320">Glycogen biosynthesis</keyword>
<dbReference type="InterPro" id="IPR044143">
    <property type="entry name" value="GlgB_N_E_set_prok"/>
</dbReference>
<evidence type="ECO:0000256" key="10">
    <source>
        <dbReference type="HAMAP-Rule" id="MF_00685"/>
    </source>
</evidence>
<keyword evidence="9 10" id="KW-0119">Carbohydrate metabolism</keyword>
<keyword evidence="13" id="KW-1185">Reference proteome</keyword>
<evidence type="ECO:0000256" key="6">
    <source>
        <dbReference type="ARBA" id="ARBA00022676"/>
    </source>
</evidence>
<dbReference type="PANTHER" id="PTHR43651">
    <property type="entry name" value="1,4-ALPHA-GLUCAN-BRANCHING ENZYME"/>
    <property type="match status" value="1"/>
</dbReference>
<evidence type="ECO:0000256" key="5">
    <source>
        <dbReference type="ARBA" id="ARBA00022600"/>
    </source>
</evidence>
<dbReference type="InterPro" id="IPR013780">
    <property type="entry name" value="Glyco_hydro_b"/>
</dbReference>
<dbReference type="CDD" id="cd02855">
    <property type="entry name" value="E_set_GBE_prok_N"/>
    <property type="match status" value="1"/>
</dbReference>
<reference evidence="12 13" key="1">
    <citation type="submission" date="2023-04" db="EMBL/GenBank/DDBJ databases">
        <title>A novel bacteria isolated from coastal sediment.</title>
        <authorList>
            <person name="Liu X.-J."/>
            <person name="Du Z.-J."/>
        </authorList>
    </citation>
    <scope>NUCLEOTIDE SEQUENCE [LARGE SCALE GENOMIC DNA]</scope>
    <source>
        <strain evidence="12 13">SDUM461004</strain>
    </source>
</reference>
<dbReference type="SMART" id="SM00642">
    <property type="entry name" value="Aamy"/>
    <property type="match status" value="1"/>
</dbReference>
<dbReference type="PANTHER" id="PTHR43651:SF3">
    <property type="entry name" value="1,4-ALPHA-GLUCAN-BRANCHING ENZYME"/>
    <property type="match status" value="1"/>
</dbReference>
<dbReference type="Gene3D" id="3.20.20.80">
    <property type="entry name" value="Glycosidases"/>
    <property type="match status" value="1"/>
</dbReference>
<dbReference type="SUPFAM" id="SSF81296">
    <property type="entry name" value="E set domains"/>
    <property type="match status" value="1"/>
</dbReference>
<dbReference type="NCBIfam" id="NF008967">
    <property type="entry name" value="PRK12313.1"/>
    <property type="match status" value="1"/>
</dbReference>
<dbReference type="Proteomes" id="UP001243717">
    <property type="component" value="Unassembled WGS sequence"/>
</dbReference>
<comment type="similarity">
    <text evidence="4 10">Belongs to the glycosyl hydrolase 13 family. GlgB subfamily.</text>
</comment>
<dbReference type="PIRSF" id="PIRSF000463">
    <property type="entry name" value="GlgB"/>
    <property type="match status" value="1"/>
</dbReference>
<feature type="domain" description="Glycosyl hydrolase family 13 catalytic" evidence="11">
    <location>
        <begin position="254"/>
        <end position="596"/>
    </location>
</feature>
<evidence type="ECO:0000256" key="1">
    <source>
        <dbReference type="ARBA" id="ARBA00000826"/>
    </source>
</evidence>
<dbReference type="EC" id="2.4.1.18" evidence="10"/>
<proteinExistence type="inferred from homology"/>
<evidence type="ECO:0000313" key="12">
    <source>
        <dbReference type="EMBL" id="MDQ8194075.1"/>
    </source>
</evidence>
<keyword evidence="7 10" id="KW-0808">Transferase</keyword>
<dbReference type="SUPFAM" id="SSF51011">
    <property type="entry name" value="Glycosyl hydrolase domain"/>
    <property type="match status" value="1"/>
</dbReference>
<feature type="active site" description="Proton donor" evidence="10">
    <location>
        <position position="466"/>
    </location>
</feature>
<keyword evidence="5 10" id="KW-0321">Glycogen metabolism</keyword>
<comment type="catalytic activity">
    <reaction evidence="1 10">
        <text>Transfers a segment of a (1-&gt;4)-alpha-D-glucan chain to a primary hydroxy group in a similar glucan chain.</text>
        <dbReference type="EC" id="2.4.1.18"/>
    </reaction>
</comment>
<dbReference type="Gene3D" id="2.60.40.1180">
    <property type="entry name" value="Golgi alpha-mannosidase II"/>
    <property type="match status" value="1"/>
</dbReference>
<evidence type="ECO:0000256" key="8">
    <source>
        <dbReference type="ARBA" id="ARBA00023056"/>
    </source>
</evidence>
<dbReference type="SUPFAM" id="SSF51445">
    <property type="entry name" value="(Trans)glycosidases"/>
    <property type="match status" value="1"/>
</dbReference>
<sequence length="735" mass="84326">MKISKKEIESITSVKCAQPHGLLGMHPHKKGKRDCLIVRAYLDDAKTCELVDVADESIRYPLQRLTKDGLFEGGIEDRSEVFQYRLRIERYNGEIRQFYDPYSFLPTLSEEDVYLFSEGSDHFVHHKMGARVRTINGVVGVSFAVWAPNAERVSVVGDFNHWDGRYHAMRGLGASGIWELFIPGLEPGMKYKYEIGARQGFPLLKTDPYGSAFEAPPYNASIICDVDAYEWNDADWVQRRANTAWRDEPISVYEMHVGSWKSVVEDAARPLNYRELANELVAYLKDMHYTHVEFMPLSEHPFDGSWGYQVTGFFAPTYRFGAPEDFMYLVDTLHQNGIGVIMDWVPAHFPTDSFALAQFDGTALYEHADPRQGFHQDWGTLIFNYGRNEVRGFLIATALAWCERYHIDGLRVDAVASMLYLDYSREEGQWIPNKFGGRENLEAIEFLRQTNDLVHKYYPGTLMIAEESTSFPGVTKPTSEGGLGFDIKWNMGWMHDTLEYFQKDPIYRKYEHHQLSFGMLYQYSENFTQVFSHDEVVHGKRSMLLKMPGEPISNKAHQLRLLYGLMWIWPGKKTLFMGSDFGQSAEWNYSKSLDWHLLQYPDHQGIQMVVRDLNKIYREIPALARGDNHAEGFEWINCTDAENSVLSFLRKGTEPTEDLVAVGNFTPVLREGFRVGVPHAGFWKEILNTDAKEYGGLGFGNNGGVLAEPVEWDGRPYSIKLDLPPQSMSLFRFQA</sequence>
<organism evidence="12 13">
    <name type="scientific">Thalassobacterium sedimentorum</name>
    <dbReference type="NCBI Taxonomy" id="3041258"/>
    <lineage>
        <taxon>Bacteria</taxon>
        <taxon>Pseudomonadati</taxon>
        <taxon>Verrucomicrobiota</taxon>
        <taxon>Opitutia</taxon>
        <taxon>Puniceicoccales</taxon>
        <taxon>Coraliomargaritaceae</taxon>
        <taxon>Thalassobacterium</taxon>
    </lineage>
</organism>
<comment type="subunit">
    <text evidence="10">Monomer.</text>
</comment>
<evidence type="ECO:0000259" key="11">
    <source>
        <dbReference type="SMART" id="SM00642"/>
    </source>
</evidence>
<dbReference type="NCBIfam" id="TIGR01515">
    <property type="entry name" value="branching_enzym"/>
    <property type="match status" value="1"/>
</dbReference>
<dbReference type="InterPro" id="IPR006047">
    <property type="entry name" value="GH13_cat_dom"/>
</dbReference>
<dbReference type="InterPro" id="IPR004193">
    <property type="entry name" value="Glyco_hydro_13_N"/>
</dbReference>
<dbReference type="InterPro" id="IPR037439">
    <property type="entry name" value="Branching_enzy"/>
</dbReference>
<dbReference type="Pfam" id="PF02806">
    <property type="entry name" value="Alpha-amylase_C"/>
    <property type="match status" value="1"/>
</dbReference>
<dbReference type="Gene3D" id="2.60.40.10">
    <property type="entry name" value="Immunoglobulins"/>
    <property type="match status" value="2"/>
</dbReference>
<dbReference type="InterPro" id="IPR006048">
    <property type="entry name" value="A-amylase/branching_C"/>
</dbReference>
<gene>
    <name evidence="10 12" type="primary">glgB</name>
    <name evidence="12" type="ORF">QEH59_06545</name>
</gene>
<evidence type="ECO:0000256" key="2">
    <source>
        <dbReference type="ARBA" id="ARBA00002953"/>
    </source>
</evidence>
<feature type="active site" description="Nucleophile" evidence="10">
    <location>
        <position position="413"/>
    </location>
</feature>
<dbReference type="Pfam" id="PF00128">
    <property type="entry name" value="Alpha-amylase"/>
    <property type="match status" value="1"/>
</dbReference>
<dbReference type="HAMAP" id="MF_00685">
    <property type="entry name" value="GlgB"/>
    <property type="match status" value="1"/>
</dbReference>
<dbReference type="InterPro" id="IPR014756">
    <property type="entry name" value="Ig_E-set"/>
</dbReference>
<evidence type="ECO:0000256" key="7">
    <source>
        <dbReference type="ARBA" id="ARBA00022679"/>
    </source>
</evidence>
<dbReference type="NCBIfam" id="NF003811">
    <property type="entry name" value="PRK05402.1"/>
    <property type="match status" value="1"/>
</dbReference>
<evidence type="ECO:0000256" key="4">
    <source>
        <dbReference type="ARBA" id="ARBA00009000"/>
    </source>
</evidence>
<evidence type="ECO:0000256" key="3">
    <source>
        <dbReference type="ARBA" id="ARBA00004964"/>
    </source>
</evidence>
<comment type="caution">
    <text evidence="12">The sequence shown here is derived from an EMBL/GenBank/DDBJ whole genome shotgun (WGS) entry which is preliminary data.</text>
</comment>
<dbReference type="InterPro" id="IPR013783">
    <property type="entry name" value="Ig-like_fold"/>
</dbReference>
<dbReference type="InterPro" id="IPR017853">
    <property type="entry name" value="GH"/>
</dbReference>
<comment type="pathway">
    <text evidence="3 10">Glycan biosynthesis; glycogen biosynthesis.</text>
</comment>
<dbReference type="Pfam" id="PF22019">
    <property type="entry name" value="GlgB_N"/>
    <property type="match status" value="1"/>
</dbReference>
<dbReference type="Pfam" id="PF02922">
    <property type="entry name" value="CBM_48"/>
    <property type="match status" value="1"/>
</dbReference>
<comment type="function">
    <text evidence="2 10">Catalyzes the formation of the alpha-1,6-glucosidic linkages in glycogen by scission of a 1,4-alpha-linked oligosaccharide from growing alpha-1,4-glucan chains and the subsequent attachment of the oligosaccharide to the alpha-1,6 position.</text>
</comment>
<dbReference type="CDD" id="cd11322">
    <property type="entry name" value="AmyAc_Glg_BE"/>
    <property type="match status" value="1"/>
</dbReference>
<accession>A0ABU1AGX5</accession>
<dbReference type="GO" id="GO:0003844">
    <property type="term" value="F:1,4-alpha-glucan branching enzyme activity"/>
    <property type="evidence" value="ECO:0007669"/>
    <property type="project" value="UniProtKB-EC"/>
</dbReference>
<evidence type="ECO:0000313" key="13">
    <source>
        <dbReference type="Proteomes" id="UP001243717"/>
    </source>
</evidence>